<keyword evidence="1" id="KW-1133">Transmembrane helix</keyword>
<proteinExistence type="predicted"/>
<keyword evidence="1" id="KW-0812">Transmembrane</keyword>
<keyword evidence="1" id="KW-0472">Membrane</keyword>
<evidence type="ECO:0000256" key="1">
    <source>
        <dbReference type="SAM" id="Phobius"/>
    </source>
</evidence>
<dbReference type="EMBL" id="MT153867">
    <property type="protein sequence ID" value="QLJ11272.1"/>
    <property type="molecule type" value="Genomic_RNA"/>
</dbReference>
<reference evidence="3" key="1">
    <citation type="journal article" date="2020" name="Plants (Basel)">
        <title>High-Throughput Sequencing Facilitates Discovery of New Plant Viruses in Poland.</title>
        <authorList>
            <person name="Minicka J."/>
            <person name="Zarzynska-Nowak A."/>
            <person name="Budzynska D."/>
            <person name="Borodynko-Filas N."/>
            <person name="Hasiow-Jaroszewska B."/>
        </authorList>
    </citation>
    <scope>NUCLEOTIDE SEQUENCE</scope>
    <source>
        <strain evidence="3">CLSV-2019/1</strain>
    </source>
</reference>
<dbReference type="Pfam" id="PF08500">
    <property type="entry name" value="Tombus_P33"/>
    <property type="match status" value="1"/>
</dbReference>
<accession>A0A7D5ZSD9</accession>
<name>A0A7D5ZSD9_9TOMB</name>
<dbReference type="InterPro" id="IPR013707">
    <property type="entry name" value="Tombusvirus_p33"/>
</dbReference>
<evidence type="ECO:0000259" key="2">
    <source>
        <dbReference type="Pfam" id="PF08500"/>
    </source>
</evidence>
<feature type="transmembrane region" description="Helical" evidence="1">
    <location>
        <begin position="58"/>
        <end position="91"/>
    </location>
</feature>
<sequence>MANMVLSCLVTLILFPFTAMSALYSLVCRIVNMMLGEIAYLYGDVKAGLGFLLKKLTVSWIIVVGMILVLSFTVVGVMPSITLYSIILLCIGSKYGGRLPRYIVAHYERIKEAWEKGVDDDDCTATPPVDCMERVPHKLRPRLACKIAVRAVAKVGLLKRSEANALVYQRVCLDIMESMKMRWHDRLMVLPQAVLACLERPEEVEEVMKAIEASCKGRFDEF</sequence>
<organism evidence="3">
    <name type="scientific">Cucumber leaf spot virus</name>
    <dbReference type="NCBI Taxonomy" id="165432"/>
    <lineage>
        <taxon>Viruses</taxon>
        <taxon>Riboviria</taxon>
        <taxon>Orthornavirae</taxon>
        <taxon>Kitrinoviricota</taxon>
        <taxon>Tolucaviricetes</taxon>
        <taxon>Tolivirales</taxon>
        <taxon>Tombusviridae</taxon>
        <taxon>Procedovirinae</taxon>
        <taxon>Aureusvirus</taxon>
        <taxon>Aureusvirus cucumis</taxon>
    </lineage>
</organism>
<evidence type="ECO:0000313" key="3">
    <source>
        <dbReference type="EMBL" id="QLJ11272.1"/>
    </source>
</evidence>
<protein>
    <submittedName>
        <fullName evidence="3">Replicase associated protein</fullName>
    </submittedName>
</protein>
<feature type="domain" description="Tombusvirus p33" evidence="2">
    <location>
        <begin position="81"/>
        <end position="214"/>
    </location>
</feature>
<dbReference type="GO" id="GO:0003968">
    <property type="term" value="F:RNA-directed RNA polymerase activity"/>
    <property type="evidence" value="ECO:0007669"/>
    <property type="project" value="InterPro"/>
</dbReference>